<keyword evidence="2" id="KW-1185">Reference proteome</keyword>
<organism evidence="1 2">
    <name type="scientific">Amycolatopsis bartoniae</name>
    <dbReference type="NCBI Taxonomy" id="941986"/>
    <lineage>
        <taxon>Bacteria</taxon>
        <taxon>Bacillati</taxon>
        <taxon>Actinomycetota</taxon>
        <taxon>Actinomycetes</taxon>
        <taxon>Pseudonocardiales</taxon>
        <taxon>Pseudonocardiaceae</taxon>
        <taxon>Amycolatopsis</taxon>
    </lineage>
</organism>
<dbReference type="Proteomes" id="UP000658656">
    <property type="component" value="Unassembled WGS sequence"/>
</dbReference>
<comment type="caution">
    <text evidence="1">The sequence shown here is derived from an EMBL/GenBank/DDBJ whole genome shotgun (WGS) entry which is preliminary data.</text>
</comment>
<evidence type="ECO:0000313" key="2">
    <source>
        <dbReference type="Proteomes" id="UP000658656"/>
    </source>
</evidence>
<evidence type="ECO:0000313" key="1">
    <source>
        <dbReference type="EMBL" id="GHF38855.1"/>
    </source>
</evidence>
<reference evidence="1" key="1">
    <citation type="journal article" date="2014" name="Int. J. Syst. Evol. Microbiol.">
        <title>Complete genome sequence of Corynebacterium casei LMG S-19264T (=DSM 44701T), isolated from a smear-ripened cheese.</title>
        <authorList>
            <consortium name="US DOE Joint Genome Institute (JGI-PGF)"/>
            <person name="Walter F."/>
            <person name="Albersmeier A."/>
            <person name="Kalinowski J."/>
            <person name="Ruckert C."/>
        </authorList>
    </citation>
    <scope>NUCLEOTIDE SEQUENCE</scope>
    <source>
        <strain evidence="1">CGMCC 4.7679</strain>
    </source>
</reference>
<name>A0A8H9IWJ1_9PSEU</name>
<reference evidence="1" key="2">
    <citation type="submission" date="2020-09" db="EMBL/GenBank/DDBJ databases">
        <authorList>
            <person name="Sun Q."/>
            <person name="Zhou Y."/>
        </authorList>
    </citation>
    <scope>NUCLEOTIDE SEQUENCE</scope>
    <source>
        <strain evidence="1">CGMCC 4.7679</strain>
    </source>
</reference>
<proteinExistence type="predicted"/>
<accession>A0A8H9IWJ1</accession>
<sequence length="67" mass="7050">MRDNGFTVIAPHDVFEDSAAVRDERRRAVRAIASAAADADDCALLLDALGLKPTEGLTTVPGPRSAD</sequence>
<dbReference type="EMBL" id="BNAV01000001">
    <property type="protein sequence ID" value="GHF38855.1"/>
    <property type="molecule type" value="Genomic_DNA"/>
</dbReference>
<protein>
    <submittedName>
        <fullName evidence="1">Uncharacterized protein</fullName>
    </submittedName>
</protein>
<dbReference type="AlphaFoldDB" id="A0A8H9IWJ1"/>
<dbReference type="RefSeq" id="WP_145938472.1">
    <property type="nucleotide sequence ID" value="NZ_BNAV01000001.1"/>
</dbReference>
<gene>
    <name evidence="1" type="ORF">GCM10017566_10160</name>
</gene>